<organism evidence="7 9">
    <name type="scientific">Xanthomonas arboricola pv. corylina</name>
    <dbReference type="NCBI Taxonomy" id="487821"/>
    <lineage>
        <taxon>Bacteria</taxon>
        <taxon>Pseudomonadati</taxon>
        <taxon>Pseudomonadota</taxon>
        <taxon>Gammaproteobacteria</taxon>
        <taxon>Lysobacterales</taxon>
        <taxon>Lysobacteraceae</taxon>
        <taxon>Xanthomonas</taxon>
    </lineage>
</organism>
<dbReference type="InterPro" id="IPR036942">
    <property type="entry name" value="Beta-barrel_TonB_sf"/>
</dbReference>
<dbReference type="EMBL" id="HG992338">
    <property type="protein sequence ID" value="CAE6854022.1"/>
    <property type="molecule type" value="Genomic_DNA"/>
</dbReference>
<evidence type="ECO:0000259" key="6">
    <source>
        <dbReference type="Pfam" id="PF07715"/>
    </source>
</evidence>
<dbReference type="EMBL" id="HG992338">
    <property type="protein sequence ID" value="CAE6854007.1"/>
    <property type="molecule type" value="Genomic_DNA"/>
</dbReference>
<keyword evidence="3" id="KW-0998">Cell outer membrane</keyword>
<dbReference type="GO" id="GO:0009279">
    <property type="term" value="C:cell outer membrane"/>
    <property type="evidence" value="ECO:0007669"/>
    <property type="project" value="UniProtKB-SubCell"/>
</dbReference>
<keyword evidence="10" id="KW-1185">Reference proteome</keyword>
<comment type="similarity">
    <text evidence="4">Belongs to the TonB-dependent receptor family.</text>
</comment>
<dbReference type="Pfam" id="PF00593">
    <property type="entry name" value="TonB_dep_Rec_b-barrel"/>
    <property type="match status" value="1"/>
</dbReference>
<evidence type="ECO:0000256" key="4">
    <source>
        <dbReference type="RuleBase" id="RU003357"/>
    </source>
</evidence>
<dbReference type="Gene3D" id="2.170.130.10">
    <property type="entry name" value="TonB-dependent receptor, plug domain"/>
    <property type="match status" value="1"/>
</dbReference>
<evidence type="ECO:0000313" key="10">
    <source>
        <dbReference type="Proteomes" id="UP000835287"/>
    </source>
</evidence>
<evidence type="ECO:0000256" key="2">
    <source>
        <dbReference type="ARBA" id="ARBA00023136"/>
    </source>
</evidence>
<dbReference type="AlphaFoldDB" id="A0A8D6YHK0"/>
<dbReference type="SUPFAM" id="SSF56935">
    <property type="entry name" value="Porins"/>
    <property type="match status" value="1"/>
</dbReference>
<keyword evidence="4" id="KW-0798">TonB box</keyword>
<evidence type="ECO:0000313" key="7">
    <source>
        <dbReference type="EMBL" id="CAE6846317.1"/>
    </source>
</evidence>
<dbReference type="Pfam" id="PF07715">
    <property type="entry name" value="Plug"/>
    <property type="match status" value="1"/>
</dbReference>
<dbReference type="Proteomes" id="UP000835243">
    <property type="component" value="Chromosome"/>
</dbReference>
<evidence type="ECO:0000256" key="3">
    <source>
        <dbReference type="ARBA" id="ARBA00023237"/>
    </source>
</evidence>
<keyword evidence="2 4" id="KW-0472">Membrane</keyword>
<dbReference type="PANTHER" id="PTHR40980:SF3">
    <property type="entry name" value="TONB-DEPENDENT RECEPTOR-LIKE BETA-BARREL DOMAIN-CONTAINING PROTEIN"/>
    <property type="match status" value="1"/>
</dbReference>
<accession>A0A8D6YHK0</accession>
<evidence type="ECO:0000313" key="8">
    <source>
        <dbReference type="EMBL" id="CAE6854007.1"/>
    </source>
</evidence>
<gene>
    <name evidence="7" type="primary">btuB_38</name>
    <name evidence="7" type="ORF">CFBP1159_39930</name>
    <name evidence="8" type="ORF">XAC301_42020</name>
</gene>
<reference evidence="9 10" key="1">
    <citation type="submission" date="2021-02" db="EMBL/GenBank/DDBJ databases">
        <authorList>
            <person name="Pothier F. J."/>
        </authorList>
    </citation>
    <scope>NUCLEOTIDE SEQUENCE [LARGE SCALE GENOMIC DNA]</scope>
    <source>
        <strain evidence="8 10">301</strain>
        <strain evidence="7 9">CFBP 1159</strain>
    </source>
</reference>
<evidence type="ECO:0000313" key="9">
    <source>
        <dbReference type="Proteomes" id="UP000835243"/>
    </source>
</evidence>
<dbReference type="InterPro" id="IPR000531">
    <property type="entry name" value="Beta-barrel_TonB"/>
</dbReference>
<dbReference type="InterPro" id="IPR037066">
    <property type="entry name" value="Plug_dom_sf"/>
</dbReference>
<dbReference type="InterPro" id="IPR010104">
    <property type="entry name" value="TonB_rcpt_bac"/>
</dbReference>
<dbReference type="PANTHER" id="PTHR40980">
    <property type="entry name" value="PLUG DOMAIN-CONTAINING PROTEIN"/>
    <property type="match status" value="1"/>
</dbReference>
<protein>
    <submittedName>
        <fullName evidence="7">Vitamin B12 transporter BtuB</fullName>
    </submittedName>
</protein>
<sequence>MCDAIGSRPMLQCKLTWLSLRSQMHDCFIDLRLSRLGAGLSSLGEEIIVREPRTLPRTRRLTSSLLFALSTPLAAQTAPAPQSASTVPGASQADPATLDAVQVTGIRGSLTSSMNVKRDAQGIVDGIVAEDIGKFPDTNLAESLQRISGVSIDRSLGEGSRVTVRGVGPDFNLVLLNGRQMPGASIEESNASNSRAFDFANLASESISGIEVFKTSRASTPTGGIGATINIKTSRPLDNPGLHANVGLKGVHDSSNENLPGRLQGDALTPEISGIFSNTSADGRFGVSLSGSYQERDFGYSQVGVPNGWRSFRGDSTAYGTIPQPGAPGSENIVNRPGPNDIYSVPQNLNYRVVGVERQRTNGQLTLQYKPLDNVTTTLDYTYSENKIQQQRNEMSVWFNYGPSASAWTNGPVAGPVSYSEIVNPATSDLATAGSNAATRNQNKSLGFNVDWAVNDQFKLNFDIHRSTAEAGADSPFGSSNSLGVSGFYRGTSVVDFSKDFPVLQQQLGFGLTGLDPSRTLVTGSAFRNSYMKSEIDQAQVNGDFTFENYSQLKFGIGSTEVKNRSAFSNVQRDTWGGAGTAADYPDDLWIPSSFAQYFDAIDGSGNPAQFNQLFLFDFERARQAAAQVAGDDALYRTSPVFTTDRRVTEKSKNAYLQWNNSWDDLRVPISLAAGVRYEETKVEAQALVPVAVGIDWVANNELPIRLADSAFASGSGKYEYWLPSLDLSFKLTEDLVLRGSYGETIGRPGWGDIQGGQTLNQIARLEGGTGQEGNPGLKPLLSHNIDFSLEWYYSDASYASVGFFRKNIDNYIGVTTRNDASLGLNTPVGGAYWNEALGNGCASADLTCIRNYIFRNRGGAPGVVRGQDDSNGNATGVISGQPGDPVANFAITAPANQRSASLDGWEFNLQHMFGDSGFGVSANYTKVDSGLTYDNYVIGEQFALEGLSDSANVVGFYDRDKWQVRAAYNWRDEFLAARFDGSGQPNPVYTEAYGQLDLSIGYQWTENLSLSLEAINLTDEVQRQHGRHPNQIIYATQTGPRYMLGVRYKFW</sequence>
<evidence type="ECO:0000259" key="5">
    <source>
        <dbReference type="Pfam" id="PF00593"/>
    </source>
</evidence>
<feature type="domain" description="TonB-dependent receptor plug" evidence="6">
    <location>
        <begin position="117"/>
        <end position="226"/>
    </location>
</feature>
<name>A0A8D6YHK0_9XANT</name>
<feature type="domain" description="TonB-dependent receptor-like beta-barrel" evidence="5">
    <location>
        <begin position="503"/>
        <end position="1018"/>
    </location>
</feature>
<dbReference type="NCBIfam" id="TIGR01782">
    <property type="entry name" value="TonB-Xanth-Caul"/>
    <property type="match status" value="1"/>
</dbReference>
<evidence type="ECO:0000256" key="1">
    <source>
        <dbReference type="ARBA" id="ARBA00004442"/>
    </source>
</evidence>
<dbReference type="EMBL" id="HG992341">
    <property type="protein sequence ID" value="CAE6846340.1"/>
    <property type="molecule type" value="Genomic_DNA"/>
</dbReference>
<proteinExistence type="inferred from homology"/>
<dbReference type="InterPro" id="IPR012910">
    <property type="entry name" value="Plug_dom"/>
</dbReference>
<comment type="subcellular location">
    <subcellularLocation>
        <location evidence="1 4">Cell outer membrane</location>
    </subcellularLocation>
</comment>
<dbReference type="EMBL" id="HG992341">
    <property type="protein sequence ID" value="CAE6846317.1"/>
    <property type="molecule type" value="Genomic_DNA"/>
</dbReference>
<dbReference type="Proteomes" id="UP000835287">
    <property type="component" value="Chromosome"/>
</dbReference>
<dbReference type="Gene3D" id="2.40.170.20">
    <property type="entry name" value="TonB-dependent receptor, beta-barrel domain"/>
    <property type="match status" value="1"/>
</dbReference>